<dbReference type="EMBL" id="CP010803">
    <property type="protein sequence ID" value="AJY44666.1"/>
    <property type="molecule type" value="Genomic_DNA"/>
</dbReference>
<evidence type="ECO:0000313" key="2">
    <source>
        <dbReference type="Proteomes" id="UP000032611"/>
    </source>
</evidence>
<name>A0A0D5LKI8_MAREN</name>
<dbReference type="HOGENOM" id="CLU_1419949_0_0_5"/>
<proteinExistence type="predicted"/>
<organism evidence="1 2">
    <name type="scientific">Martelella endophytica</name>
    <dbReference type="NCBI Taxonomy" id="1486262"/>
    <lineage>
        <taxon>Bacteria</taxon>
        <taxon>Pseudomonadati</taxon>
        <taxon>Pseudomonadota</taxon>
        <taxon>Alphaproteobacteria</taxon>
        <taxon>Hyphomicrobiales</taxon>
        <taxon>Aurantimonadaceae</taxon>
        <taxon>Martelella</taxon>
    </lineage>
</organism>
<dbReference type="SUPFAM" id="SSF53335">
    <property type="entry name" value="S-adenosyl-L-methionine-dependent methyltransferases"/>
    <property type="match status" value="1"/>
</dbReference>
<evidence type="ECO:0008006" key="3">
    <source>
        <dbReference type="Google" id="ProtNLM"/>
    </source>
</evidence>
<sequence length="191" mass="21560">MVINKAVAERGKTIMKRLPSGPCRAAEIGVLRGHLSGWLLDRHDQLRLTMVDSWAAREQQTEAYKATGDEHAFHDAWRTGRHMEEALASVARFDAERFRILHGRSVDMEANVEDGSLDLVFLDGDHSYDGVRADIDAWLPKLAPGGYLGGHDYRNPDPRFRFGVTDAVDEWVSVVGLTLETDANFTWWVRL</sequence>
<dbReference type="PATRIC" id="fig|1486262.3.peg.325"/>
<dbReference type="InterPro" id="IPR029063">
    <property type="entry name" value="SAM-dependent_MTases_sf"/>
</dbReference>
<dbReference type="RefSeq" id="WP_045679245.1">
    <property type="nucleotide sequence ID" value="NZ_CP010803.1"/>
</dbReference>
<protein>
    <recommendedName>
        <fullName evidence="3">Methyltransferase</fullName>
    </recommendedName>
</protein>
<dbReference type="AlphaFoldDB" id="A0A0D5LKI8"/>
<dbReference type="Proteomes" id="UP000032611">
    <property type="component" value="Chromosome"/>
</dbReference>
<reference evidence="1 2" key="1">
    <citation type="journal article" date="2015" name="Genome Announc.">
        <title>Complete genome sequence of Martelella endophytica YC6887, which has antifungal activity associated with a halophyte.</title>
        <authorList>
            <person name="Khan A."/>
            <person name="Khan H."/>
            <person name="Chung E.J."/>
            <person name="Hossain M.T."/>
            <person name="Chung Y.R."/>
        </authorList>
    </citation>
    <scope>NUCLEOTIDE SEQUENCE [LARGE SCALE GENOMIC DNA]</scope>
    <source>
        <strain evidence="1">YC6887</strain>
    </source>
</reference>
<evidence type="ECO:0000313" key="1">
    <source>
        <dbReference type="EMBL" id="AJY44666.1"/>
    </source>
</evidence>
<gene>
    <name evidence="1" type="ORF">TM49_01580</name>
</gene>
<dbReference type="Gene3D" id="3.40.50.150">
    <property type="entry name" value="Vaccinia Virus protein VP39"/>
    <property type="match status" value="1"/>
</dbReference>
<dbReference type="OrthoDB" id="5764702at2"/>
<keyword evidence="2" id="KW-1185">Reference proteome</keyword>
<dbReference type="KEGG" id="mey:TM49_01580"/>
<dbReference type="STRING" id="1486262.TM49_01580"/>
<dbReference type="Pfam" id="PF13578">
    <property type="entry name" value="Methyltransf_24"/>
    <property type="match status" value="1"/>
</dbReference>
<accession>A0A0D5LKI8</accession>